<dbReference type="InterPro" id="IPR038765">
    <property type="entry name" value="Papain-like_cys_pep_sf"/>
</dbReference>
<dbReference type="SUPFAM" id="SSF54001">
    <property type="entry name" value="Cysteine proteinases"/>
    <property type="match status" value="1"/>
</dbReference>
<proteinExistence type="predicted"/>
<accession>A0AB38ZMH4</accession>
<sequence length="286" mass="33145">MILVPIKLLPSGPTRKRLLDLKGDTDEIDKDDFLESKLFTKPRARRLLAIEDATDMAKTFLYERGVFETIMRDIVLESGKDVTYSVDDVSANYVLLEMTYENGTGHYALAVIDHENKTADIHDSMYINGSEFEESLRLRLGRRYKVRTTSFFSQAPQPTGGFVPDISTNGSLSQYDELSQHHFCYVESFVAMMTHLGLMSPGPDDPRERLEYIKRIVWNLMHKYVPIGKRNCDAWRFFKQNFPYILETRNVNGERFKLSESGTQIRQPSEKIRFKLKKINLSEHNL</sequence>
<organism evidence="1">
    <name type="scientific">Mantoniella tinhauana virus 1</name>
    <dbReference type="NCBI Taxonomy" id="3111543"/>
    <lineage>
        <taxon>Viruses</taxon>
    </lineage>
</organism>
<reference evidence="1" key="1">
    <citation type="submission" date="2024-01" db="EMBL/GenBank/DDBJ databases">
        <title>Genomic and biogeographic characterisation of Mantoniella tinhauana virus 1, the first discovered Mantoniella-infecting prasinovirus.</title>
        <authorList>
            <person name="Rey Redondo E."/>
            <person name="Yung C.C.M."/>
        </authorList>
    </citation>
    <scope>NUCLEOTIDE SEQUENCE</scope>
    <source>
        <strain evidence="1">Lau Fau Shan</strain>
    </source>
</reference>
<protein>
    <submittedName>
        <fullName evidence="1">Uncharacterized protein</fullName>
    </submittedName>
</protein>
<name>A0AB38ZMH4_9VIRU</name>
<dbReference type="EMBL" id="PP130629">
    <property type="protein sequence ID" value="XAO13566.1"/>
    <property type="molecule type" value="Genomic_DNA"/>
</dbReference>
<evidence type="ECO:0000313" key="1">
    <source>
        <dbReference type="EMBL" id="XAO13566.1"/>
    </source>
</evidence>